<accession>A0ABR5F2Q6</accession>
<feature type="region of interest" description="Disordered" evidence="1">
    <location>
        <begin position="45"/>
        <end position="64"/>
    </location>
</feature>
<evidence type="ECO:0000313" key="3">
    <source>
        <dbReference type="Proteomes" id="UP000035425"/>
    </source>
</evidence>
<reference evidence="2 3" key="1">
    <citation type="submission" date="2014-12" db="EMBL/GenBank/DDBJ databases">
        <title>Frankia sp. BMG5.1 draft genome.</title>
        <authorList>
            <person name="Gtari M."/>
            <person name="Ghodhbane-Gtari F."/>
            <person name="Nouioui I."/>
            <person name="Ktari A."/>
            <person name="Hezbri K."/>
            <person name="Mimouni W."/>
            <person name="Sbissi I."/>
            <person name="Ayari A."/>
            <person name="Yamanaka T."/>
            <person name="Normand P."/>
            <person name="Tisa L.S."/>
            <person name="Boudabous A."/>
        </authorList>
    </citation>
    <scope>NUCLEOTIDE SEQUENCE [LARGE SCALE GENOMIC DNA]</scope>
    <source>
        <strain evidence="2 3">BMG5.1</strain>
    </source>
</reference>
<evidence type="ECO:0000256" key="1">
    <source>
        <dbReference type="SAM" id="MobiDB-lite"/>
    </source>
</evidence>
<keyword evidence="3" id="KW-1185">Reference proteome</keyword>
<name>A0ABR5F2Q6_9ACTN</name>
<comment type="caution">
    <text evidence="2">The sequence shown here is derived from an EMBL/GenBank/DDBJ whole genome shotgun (WGS) entry which is preliminary data.</text>
</comment>
<evidence type="ECO:0000313" key="2">
    <source>
        <dbReference type="EMBL" id="KLL10980.1"/>
    </source>
</evidence>
<feature type="compositionally biased region" description="Basic and acidic residues" evidence="1">
    <location>
        <begin position="47"/>
        <end position="64"/>
    </location>
</feature>
<sequence>MPSFPDPTTTAIGFFQRRRIHSTCQIPQLTDGKKVSFFHFHFHGRRGSSDHTIRSVRDHRTDRG</sequence>
<dbReference type="EMBL" id="JWIO01000022">
    <property type="protein sequence ID" value="KLL10980.1"/>
    <property type="molecule type" value="Genomic_DNA"/>
</dbReference>
<protein>
    <submittedName>
        <fullName evidence="2">Uncharacterized protein</fullName>
    </submittedName>
</protein>
<dbReference type="Proteomes" id="UP000035425">
    <property type="component" value="Unassembled WGS sequence"/>
</dbReference>
<proteinExistence type="predicted"/>
<gene>
    <name evidence="2" type="ORF">FrCorBMG51_14575</name>
</gene>
<organism evidence="2 3">
    <name type="scientific">Protofrankia coriariae</name>
    <dbReference type="NCBI Taxonomy" id="1562887"/>
    <lineage>
        <taxon>Bacteria</taxon>
        <taxon>Bacillati</taxon>
        <taxon>Actinomycetota</taxon>
        <taxon>Actinomycetes</taxon>
        <taxon>Frankiales</taxon>
        <taxon>Frankiaceae</taxon>
        <taxon>Protofrankia</taxon>
    </lineage>
</organism>